<feature type="transmembrane region" description="Helical" evidence="1">
    <location>
        <begin position="102"/>
        <end position="122"/>
    </location>
</feature>
<dbReference type="EMBL" id="JACHMS010000001">
    <property type="protein sequence ID" value="MBB4710143.1"/>
    <property type="molecule type" value="Genomic_DNA"/>
</dbReference>
<evidence type="ECO:0000313" key="3">
    <source>
        <dbReference type="Proteomes" id="UP000565089"/>
    </source>
</evidence>
<evidence type="ECO:0000313" key="2">
    <source>
        <dbReference type="EMBL" id="MBB4710143.1"/>
    </source>
</evidence>
<gene>
    <name evidence="2" type="ORF">BJ965_000025</name>
</gene>
<keyword evidence="1" id="KW-1133">Transmembrane helix</keyword>
<dbReference type="GeneID" id="95792120"/>
<keyword evidence="3" id="KW-1185">Reference proteome</keyword>
<dbReference type="AlphaFoldDB" id="A0A7W7DGS3"/>
<reference evidence="2 3" key="1">
    <citation type="submission" date="2020-08" db="EMBL/GenBank/DDBJ databases">
        <title>Sequencing the genomes of 1000 actinobacteria strains.</title>
        <authorList>
            <person name="Klenk H.-P."/>
        </authorList>
    </citation>
    <scope>NUCLEOTIDE SEQUENCE [LARGE SCALE GENOMIC DNA]</scope>
    <source>
        <strain evidence="2 3">DSM 40483</strain>
    </source>
</reference>
<comment type="caution">
    <text evidence="2">The sequence shown here is derived from an EMBL/GenBank/DDBJ whole genome shotgun (WGS) entry which is preliminary data.</text>
</comment>
<dbReference type="RefSeq" id="WP_184906751.1">
    <property type="nucleotide sequence ID" value="NZ_JACHMS010000001.1"/>
</dbReference>
<dbReference type="Proteomes" id="UP000565089">
    <property type="component" value="Unassembled WGS sequence"/>
</dbReference>
<organism evidence="2 3">
    <name type="scientific">Streptomyces luteogriseus</name>
    <dbReference type="NCBI Taxonomy" id="68233"/>
    <lineage>
        <taxon>Bacteria</taxon>
        <taxon>Bacillati</taxon>
        <taxon>Actinomycetota</taxon>
        <taxon>Actinomycetes</taxon>
        <taxon>Kitasatosporales</taxon>
        <taxon>Streptomycetaceae</taxon>
        <taxon>Streptomyces</taxon>
    </lineage>
</organism>
<proteinExistence type="predicted"/>
<keyword evidence="1" id="KW-0472">Membrane</keyword>
<protein>
    <submittedName>
        <fullName evidence="2">Uncharacterized protein</fullName>
    </submittedName>
</protein>
<sequence length="124" mass="13887">MIRDRRPAPASERDSGLADEAEGFLLAYAHHDQAQREAEELCARMPWLTTAQAEELTGHYVRRRLDVTRDLLLTTALRAGQLRREYEARYASLRRALLKRHAAGVCAVLVCVGGASGLARPFTR</sequence>
<evidence type="ECO:0000256" key="1">
    <source>
        <dbReference type="SAM" id="Phobius"/>
    </source>
</evidence>
<accession>A0A7W7DGS3</accession>
<keyword evidence="1" id="KW-0812">Transmembrane</keyword>
<name>A0A7W7DGS3_9ACTN</name>